<accession>A0A0L0RZC4</accession>
<dbReference type="InterPro" id="IPR014025">
    <property type="entry name" value="Glutaredoxin_subgr"/>
</dbReference>
<dbReference type="OrthoDB" id="418495at2759"/>
<dbReference type="CDD" id="cd03419">
    <property type="entry name" value="GRX_GRXh_1_2_like"/>
    <property type="match status" value="1"/>
</dbReference>
<sequence>MGQLLSATPTTDPETMAAVKDLVAKLIAENVVVVFSKSYCPYCAKAKATLKALGQAFTALELDEIDNGSAIQAYLLELTGQRTVPNIFIKQQHIGGCSDLLDLKAAGKLEKMLA</sequence>
<keyword evidence="4" id="KW-0676">Redox-active center</keyword>
<evidence type="ECO:0000259" key="5">
    <source>
        <dbReference type="Pfam" id="PF00462"/>
    </source>
</evidence>
<dbReference type="Proteomes" id="UP000054350">
    <property type="component" value="Unassembled WGS sequence"/>
</dbReference>
<evidence type="ECO:0000256" key="3">
    <source>
        <dbReference type="ARBA" id="ARBA00023157"/>
    </source>
</evidence>
<evidence type="ECO:0000313" key="6">
    <source>
        <dbReference type="EMBL" id="KNE55777.1"/>
    </source>
</evidence>
<dbReference type="PROSITE" id="PS00195">
    <property type="entry name" value="GLUTAREDOXIN_1"/>
    <property type="match status" value="1"/>
</dbReference>
<dbReference type="SUPFAM" id="SSF52833">
    <property type="entry name" value="Thioredoxin-like"/>
    <property type="match status" value="1"/>
</dbReference>
<dbReference type="PROSITE" id="PS51354">
    <property type="entry name" value="GLUTAREDOXIN_2"/>
    <property type="match status" value="1"/>
</dbReference>
<dbReference type="InterPro" id="IPR011767">
    <property type="entry name" value="GLR_AS"/>
</dbReference>
<evidence type="ECO:0000256" key="4">
    <source>
        <dbReference type="ARBA" id="ARBA00023284"/>
    </source>
</evidence>
<dbReference type="EMBL" id="GG745329">
    <property type="protein sequence ID" value="KNE55777.1"/>
    <property type="molecule type" value="Genomic_DNA"/>
</dbReference>
<keyword evidence="3" id="KW-1015">Disulfide bond</keyword>
<keyword evidence="7" id="KW-1185">Reference proteome</keyword>
<dbReference type="GO" id="GO:0005737">
    <property type="term" value="C:cytoplasm"/>
    <property type="evidence" value="ECO:0007669"/>
    <property type="project" value="TreeGrafter"/>
</dbReference>
<dbReference type="GO" id="GO:0004602">
    <property type="term" value="F:glutathione peroxidase activity"/>
    <property type="evidence" value="ECO:0007669"/>
    <property type="project" value="UniProtKB-ARBA"/>
</dbReference>
<gene>
    <name evidence="6" type="ORF">AMAG_01652</name>
</gene>
<proteinExistence type="predicted"/>
<dbReference type="eggNOG" id="KOG1752">
    <property type="taxonomic scope" value="Eukaryota"/>
</dbReference>
<dbReference type="VEuPathDB" id="FungiDB:AMAG_01652"/>
<dbReference type="GO" id="GO:0015038">
    <property type="term" value="F:glutathione disulfide oxidoreductase activity"/>
    <property type="evidence" value="ECO:0007669"/>
    <property type="project" value="TreeGrafter"/>
</dbReference>
<dbReference type="AlphaFoldDB" id="A0A0L0RZC4"/>
<dbReference type="Gene3D" id="3.40.30.10">
    <property type="entry name" value="Glutaredoxin"/>
    <property type="match status" value="1"/>
</dbReference>
<dbReference type="FunFam" id="3.40.30.10:FF:000026">
    <property type="entry name" value="Glutaredoxin 2"/>
    <property type="match status" value="1"/>
</dbReference>
<keyword evidence="1" id="KW-0813">Transport</keyword>
<evidence type="ECO:0000313" key="7">
    <source>
        <dbReference type="Proteomes" id="UP000054350"/>
    </source>
</evidence>
<evidence type="ECO:0000256" key="1">
    <source>
        <dbReference type="ARBA" id="ARBA00022448"/>
    </source>
</evidence>
<feature type="domain" description="Glutaredoxin" evidence="5">
    <location>
        <begin position="32"/>
        <end position="94"/>
    </location>
</feature>
<dbReference type="PANTHER" id="PTHR45694">
    <property type="entry name" value="GLUTAREDOXIN 2"/>
    <property type="match status" value="1"/>
</dbReference>
<dbReference type="STRING" id="578462.A0A0L0RZC4"/>
<keyword evidence="2" id="KW-0249">Electron transport</keyword>
<dbReference type="InterPro" id="IPR036249">
    <property type="entry name" value="Thioredoxin-like_sf"/>
</dbReference>
<dbReference type="GO" id="GO:0034599">
    <property type="term" value="P:cellular response to oxidative stress"/>
    <property type="evidence" value="ECO:0007669"/>
    <property type="project" value="TreeGrafter"/>
</dbReference>
<dbReference type="InterPro" id="IPR011899">
    <property type="entry name" value="Glutaredoxin_euk/vir"/>
</dbReference>
<dbReference type="GO" id="GO:0005634">
    <property type="term" value="C:nucleus"/>
    <property type="evidence" value="ECO:0007669"/>
    <property type="project" value="TreeGrafter"/>
</dbReference>
<reference evidence="6 7" key="1">
    <citation type="submission" date="2009-11" db="EMBL/GenBank/DDBJ databases">
        <title>Annotation of Allomyces macrogynus ATCC 38327.</title>
        <authorList>
            <consortium name="The Broad Institute Genome Sequencing Platform"/>
            <person name="Russ C."/>
            <person name="Cuomo C."/>
            <person name="Burger G."/>
            <person name="Gray M.W."/>
            <person name="Holland P.W.H."/>
            <person name="King N."/>
            <person name="Lang F.B.F."/>
            <person name="Roger A.J."/>
            <person name="Ruiz-Trillo I."/>
            <person name="Young S.K."/>
            <person name="Zeng Q."/>
            <person name="Gargeya S."/>
            <person name="Fitzgerald M."/>
            <person name="Haas B."/>
            <person name="Abouelleil A."/>
            <person name="Alvarado L."/>
            <person name="Arachchi H.M."/>
            <person name="Berlin A."/>
            <person name="Chapman S.B."/>
            <person name="Gearin G."/>
            <person name="Goldberg J."/>
            <person name="Griggs A."/>
            <person name="Gujja S."/>
            <person name="Hansen M."/>
            <person name="Heiman D."/>
            <person name="Howarth C."/>
            <person name="Larimer J."/>
            <person name="Lui A."/>
            <person name="MacDonald P.J.P."/>
            <person name="McCowen C."/>
            <person name="Montmayeur A."/>
            <person name="Murphy C."/>
            <person name="Neiman D."/>
            <person name="Pearson M."/>
            <person name="Priest M."/>
            <person name="Roberts A."/>
            <person name="Saif S."/>
            <person name="Shea T."/>
            <person name="Sisk P."/>
            <person name="Stolte C."/>
            <person name="Sykes S."/>
            <person name="Wortman J."/>
            <person name="Nusbaum C."/>
            <person name="Birren B."/>
        </authorList>
    </citation>
    <scope>NUCLEOTIDE SEQUENCE [LARGE SCALE GENOMIC DNA]</scope>
    <source>
        <strain evidence="6 7">ATCC 38327</strain>
    </source>
</reference>
<organism evidence="6 7">
    <name type="scientific">Allomyces macrogynus (strain ATCC 38327)</name>
    <name type="common">Allomyces javanicus var. macrogynus</name>
    <dbReference type="NCBI Taxonomy" id="578462"/>
    <lineage>
        <taxon>Eukaryota</taxon>
        <taxon>Fungi</taxon>
        <taxon>Fungi incertae sedis</taxon>
        <taxon>Blastocladiomycota</taxon>
        <taxon>Blastocladiomycetes</taxon>
        <taxon>Blastocladiales</taxon>
        <taxon>Blastocladiaceae</taxon>
        <taxon>Allomyces</taxon>
    </lineage>
</organism>
<dbReference type="Pfam" id="PF00462">
    <property type="entry name" value="Glutaredoxin"/>
    <property type="match status" value="1"/>
</dbReference>
<dbReference type="PANTHER" id="PTHR45694:SF18">
    <property type="entry name" value="GLUTAREDOXIN-1-RELATED"/>
    <property type="match status" value="1"/>
</dbReference>
<dbReference type="InterPro" id="IPR002109">
    <property type="entry name" value="Glutaredoxin"/>
</dbReference>
<dbReference type="PRINTS" id="PR00160">
    <property type="entry name" value="GLUTAREDOXIN"/>
</dbReference>
<dbReference type="NCBIfam" id="TIGR02180">
    <property type="entry name" value="GRX_euk"/>
    <property type="match status" value="1"/>
</dbReference>
<reference evidence="7" key="2">
    <citation type="submission" date="2009-11" db="EMBL/GenBank/DDBJ databases">
        <title>The Genome Sequence of Allomyces macrogynus strain ATCC 38327.</title>
        <authorList>
            <consortium name="The Broad Institute Genome Sequencing Platform"/>
            <person name="Russ C."/>
            <person name="Cuomo C."/>
            <person name="Shea T."/>
            <person name="Young S.K."/>
            <person name="Zeng Q."/>
            <person name="Koehrsen M."/>
            <person name="Haas B."/>
            <person name="Borodovsky M."/>
            <person name="Guigo R."/>
            <person name="Alvarado L."/>
            <person name="Berlin A."/>
            <person name="Borenstein D."/>
            <person name="Chen Z."/>
            <person name="Engels R."/>
            <person name="Freedman E."/>
            <person name="Gellesch M."/>
            <person name="Goldberg J."/>
            <person name="Griggs A."/>
            <person name="Gujja S."/>
            <person name="Heiman D."/>
            <person name="Hepburn T."/>
            <person name="Howarth C."/>
            <person name="Jen D."/>
            <person name="Larson L."/>
            <person name="Lewis B."/>
            <person name="Mehta T."/>
            <person name="Park D."/>
            <person name="Pearson M."/>
            <person name="Roberts A."/>
            <person name="Saif S."/>
            <person name="Shenoy N."/>
            <person name="Sisk P."/>
            <person name="Stolte C."/>
            <person name="Sykes S."/>
            <person name="Walk T."/>
            <person name="White J."/>
            <person name="Yandava C."/>
            <person name="Burger G."/>
            <person name="Gray M.W."/>
            <person name="Holland P.W.H."/>
            <person name="King N."/>
            <person name="Lang F.B.F."/>
            <person name="Roger A.J."/>
            <person name="Ruiz-Trillo I."/>
            <person name="Lander E."/>
            <person name="Nusbaum C."/>
        </authorList>
    </citation>
    <scope>NUCLEOTIDE SEQUENCE [LARGE SCALE GENOMIC DNA]</scope>
    <source>
        <strain evidence="7">ATCC 38327</strain>
    </source>
</reference>
<protein>
    <submittedName>
        <fullName evidence="6">Glutaredoxin</fullName>
    </submittedName>
</protein>
<evidence type="ECO:0000256" key="2">
    <source>
        <dbReference type="ARBA" id="ARBA00022982"/>
    </source>
</evidence>
<name>A0A0L0RZC4_ALLM3</name>
<dbReference type="OMA" id="IYTSPLC"/>